<comment type="caution">
    <text evidence="5">The sequence shown here is derived from an EMBL/GenBank/DDBJ whole genome shotgun (WGS) entry which is preliminary data.</text>
</comment>
<dbReference type="Proteomes" id="UP000007148">
    <property type="component" value="Unassembled WGS sequence"/>
</dbReference>
<evidence type="ECO:0000256" key="2">
    <source>
        <dbReference type="ARBA" id="ARBA00022801"/>
    </source>
</evidence>
<accession>G4TXC1</accession>
<keyword evidence="2 3" id="KW-0378">Hydrolase</keyword>
<name>G4TXC1_SERID</name>
<keyword evidence="6" id="KW-1185">Reference proteome</keyword>
<evidence type="ECO:0000259" key="4">
    <source>
        <dbReference type="Pfam" id="PF00135"/>
    </source>
</evidence>
<evidence type="ECO:0000313" key="6">
    <source>
        <dbReference type="Proteomes" id="UP000007148"/>
    </source>
</evidence>
<dbReference type="HOGENOM" id="CLU_006586_12_6_1"/>
<dbReference type="InterPro" id="IPR019826">
    <property type="entry name" value="Carboxylesterase_B_AS"/>
</dbReference>
<gene>
    <name evidence="5" type="ORF">PIIN_09960</name>
</gene>
<dbReference type="PROSITE" id="PS00122">
    <property type="entry name" value="CARBOXYLESTERASE_B_1"/>
    <property type="match status" value="1"/>
</dbReference>
<dbReference type="PANTHER" id="PTHR43918">
    <property type="entry name" value="ACETYLCHOLINESTERASE"/>
    <property type="match status" value="1"/>
</dbReference>
<dbReference type="InterPro" id="IPR002018">
    <property type="entry name" value="CarbesteraseB"/>
</dbReference>
<reference evidence="5 6" key="1">
    <citation type="journal article" date="2011" name="PLoS Pathog.">
        <title>Endophytic Life Strategies Decoded by Genome and Transcriptome Analyses of the Mutualistic Root Symbiont Piriformospora indica.</title>
        <authorList>
            <person name="Zuccaro A."/>
            <person name="Lahrmann U."/>
            <person name="Guldener U."/>
            <person name="Langen G."/>
            <person name="Pfiffi S."/>
            <person name="Biedenkopf D."/>
            <person name="Wong P."/>
            <person name="Samans B."/>
            <person name="Grimm C."/>
            <person name="Basiewicz M."/>
            <person name="Murat C."/>
            <person name="Martin F."/>
            <person name="Kogel K.H."/>
        </authorList>
    </citation>
    <scope>NUCLEOTIDE SEQUENCE [LARGE SCALE GENOMIC DNA]</scope>
    <source>
        <strain evidence="5 6">DSM 11827</strain>
    </source>
</reference>
<evidence type="ECO:0000256" key="1">
    <source>
        <dbReference type="ARBA" id="ARBA00005964"/>
    </source>
</evidence>
<dbReference type="eggNOG" id="KOG4389">
    <property type="taxonomic scope" value="Eukaryota"/>
</dbReference>
<dbReference type="AlphaFoldDB" id="G4TXC1"/>
<sequence length="109" mass="11849">MAEYQPFSVNDLTKWAKVRPDIVFVSINYRLNFYGYADSPALSYNDTNAGLRDQRAAVEWVVANIAAFGGDPVHIVLGGQSAGSASVAEYLYAYPDQPLLRGAITMSLG</sequence>
<dbReference type="InParanoid" id="G4TXC1"/>
<dbReference type="PANTHER" id="PTHR43918:SF4">
    <property type="entry name" value="CARBOXYLIC ESTER HYDROLASE"/>
    <property type="match status" value="1"/>
</dbReference>
<proteinExistence type="inferred from homology"/>
<dbReference type="ESTHER" id="pirid-g4ttw4">
    <property type="family name" value="Fungal_carboxylesterase_lipase"/>
</dbReference>
<evidence type="ECO:0000313" key="5">
    <source>
        <dbReference type="EMBL" id="CCA75964.1"/>
    </source>
</evidence>
<dbReference type="EC" id="3.1.1.-" evidence="3"/>
<protein>
    <recommendedName>
        <fullName evidence="3">Carboxylic ester hydrolase</fullName>
        <ecNumber evidence="3">3.1.1.-</ecNumber>
    </recommendedName>
</protein>
<dbReference type="InterPro" id="IPR029058">
    <property type="entry name" value="AB_hydrolase_fold"/>
</dbReference>
<organism evidence="5 6">
    <name type="scientific">Serendipita indica (strain DSM 11827)</name>
    <name type="common">Root endophyte fungus</name>
    <name type="synonym">Piriformospora indica</name>
    <dbReference type="NCBI Taxonomy" id="1109443"/>
    <lineage>
        <taxon>Eukaryota</taxon>
        <taxon>Fungi</taxon>
        <taxon>Dikarya</taxon>
        <taxon>Basidiomycota</taxon>
        <taxon>Agaricomycotina</taxon>
        <taxon>Agaricomycetes</taxon>
        <taxon>Sebacinales</taxon>
        <taxon>Serendipitaceae</taxon>
        <taxon>Serendipita</taxon>
    </lineage>
</organism>
<comment type="similarity">
    <text evidence="1 3">Belongs to the type-B carboxylesterase/lipase family.</text>
</comment>
<dbReference type="OMA" id="MAEYQPF"/>
<dbReference type="OrthoDB" id="408631at2759"/>
<dbReference type="SUPFAM" id="SSF53474">
    <property type="entry name" value="alpha/beta-Hydrolases"/>
    <property type="match status" value="1"/>
</dbReference>
<dbReference type="STRING" id="1109443.G4TXC1"/>
<feature type="domain" description="Carboxylesterase type B" evidence="4">
    <location>
        <begin position="19"/>
        <end position="107"/>
    </location>
</feature>
<dbReference type="InterPro" id="IPR050654">
    <property type="entry name" value="AChE-related_enzymes"/>
</dbReference>
<dbReference type="EMBL" id="CAFZ01000566">
    <property type="protein sequence ID" value="CCA75964.1"/>
    <property type="molecule type" value="Genomic_DNA"/>
</dbReference>
<dbReference type="Pfam" id="PF00135">
    <property type="entry name" value="COesterase"/>
    <property type="match status" value="1"/>
</dbReference>
<dbReference type="GO" id="GO:0052689">
    <property type="term" value="F:carboxylic ester hydrolase activity"/>
    <property type="evidence" value="ECO:0007669"/>
    <property type="project" value="TreeGrafter"/>
</dbReference>
<evidence type="ECO:0000256" key="3">
    <source>
        <dbReference type="RuleBase" id="RU361235"/>
    </source>
</evidence>
<dbReference type="Gene3D" id="3.40.50.1820">
    <property type="entry name" value="alpha/beta hydrolase"/>
    <property type="match status" value="1"/>
</dbReference>